<dbReference type="GO" id="GO:0044528">
    <property type="term" value="P:regulation of mitochondrial mRNA stability"/>
    <property type="evidence" value="ECO:0007669"/>
    <property type="project" value="TreeGrafter"/>
</dbReference>
<evidence type="ECO:0000313" key="2">
    <source>
        <dbReference type="Proteomes" id="UP000708148"/>
    </source>
</evidence>
<dbReference type="Proteomes" id="UP000708148">
    <property type="component" value="Unassembled WGS sequence"/>
</dbReference>
<organism evidence="1 2">
    <name type="scientific">Ostreobium quekettii</name>
    <dbReference type="NCBI Taxonomy" id="121088"/>
    <lineage>
        <taxon>Eukaryota</taxon>
        <taxon>Viridiplantae</taxon>
        <taxon>Chlorophyta</taxon>
        <taxon>core chlorophytes</taxon>
        <taxon>Ulvophyceae</taxon>
        <taxon>TCBD clade</taxon>
        <taxon>Bryopsidales</taxon>
        <taxon>Ostreobineae</taxon>
        <taxon>Ostreobiaceae</taxon>
        <taxon>Ostreobium</taxon>
    </lineage>
</organism>
<comment type="caution">
    <text evidence="1">The sequence shown here is derived from an EMBL/GenBank/DDBJ whole genome shotgun (WGS) entry which is preliminary data.</text>
</comment>
<dbReference type="EMBL" id="CAJHUC010003021">
    <property type="protein sequence ID" value="CAD7705114.1"/>
    <property type="molecule type" value="Genomic_DNA"/>
</dbReference>
<dbReference type="GO" id="GO:0003723">
    <property type="term" value="F:RNA binding"/>
    <property type="evidence" value="ECO:0007669"/>
    <property type="project" value="TreeGrafter"/>
</dbReference>
<evidence type="ECO:0000313" key="1">
    <source>
        <dbReference type="EMBL" id="CAD7705114.1"/>
    </source>
</evidence>
<dbReference type="InterPro" id="IPR050870">
    <property type="entry name" value="FAST_kinase"/>
</dbReference>
<dbReference type="GO" id="GO:0005759">
    <property type="term" value="C:mitochondrial matrix"/>
    <property type="evidence" value="ECO:0007669"/>
    <property type="project" value="TreeGrafter"/>
</dbReference>
<name>A0A8S1JC34_9CHLO</name>
<keyword evidence="2" id="KW-1185">Reference proteome</keyword>
<accession>A0A8S1JC34</accession>
<gene>
    <name evidence="1" type="ORF">OSTQU699_LOCUS10469</name>
</gene>
<protein>
    <submittedName>
        <fullName evidence="1">Uncharacterized protein</fullName>
    </submittedName>
</protein>
<proteinExistence type="predicted"/>
<reference evidence="1" key="1">
    <citation type="submission" date="2020-12" db="EMBL/GenBank/DDBJ databases">
        <authorList>
            <person name="Iha C."/>
        </authorList>
    </citation>
    <scope>NUCLEOTIDE SEQUENCE</scope>
</reference>
<dbReference type="OrthoDB" id="2019031at2759"/>
<dbReference type="PANTHER" id="PTHR21228:SF40">
    <property type="entry name" value="LD45607P"/>
    <property type="match status" value="1"/>
</dbReference>
<dbReference type="AlphaFoldDB" id="A0A8S1JC34"/>
<dbReference type="PANTHER" id="PTHR21228">
    <property type="entry name" value="FAST LEU-RICH DOMAIN-CONTAINING"/>
    <property type="match status" value="1"/>
</dbReference>
<dbReference type="GO" id="GO:0035770">
    <property type="term" value="C:ribonucleoprotein granule"/>
    <property type="evidence" value="ECO:0007669"/>
    <property type="project" value="TreeGrafter"/>
</dbReference>
<dbReference type="GO" id="GO:0000963">
    <property type="term" value="P:mitochondrial RNA processing"/>
    <property type="evidence" value="ECO:0007669"/>
    <property type="project" value="TreeGrafter"/>
</dbReference>
<sequence>MLPCRLAPWLRAAPHKTTPSARGRAQWLLVSGPADLLGHEPHPLGAFAPSGLRLSVLNMDLLWQAGGQHGRHLSPELCGWALARRRCGTNRKICWSVERTVPSASCGLLCGEVWGADRARRLCAGRDAVEEGLRSKKHWQDLRAAMKEIGPDLTNNHLEVIFTTARRLENAPSTSFLKEVSGVALQNLNAMEPKHLTTFLHSCAILKYVNIELIEGVVCEASRRGLEQKATPKQVGIIVYSLGALNKSHSYDVKVRFDEAVTAQHRSCLGSSDVEEFMQGLSDRIVTFLDNDELNDIQVSNVIYGLGCLKFSTDAIHRSLAALVSNPDRLQDYTARSLSTMLYGLSQVGFSDRLSLALFVKYVTVDARLWRYSEEGLSAMLYALGEFGFNDCGMLHCLMEEVTKPRRLKRFERSSLSSLCYSFRKLGFNDSKQVQPVLEEILKPQRLESLGPQVLCNIAFGLCHFGMKGNEIFWHGLATEITKEENLAGFSEQALANVALSYANLGYPSGGQLWRPLLLEATKSHRLARFTGQGLSNMLWSLRIVGFVDAKEIRALVGEVVKPTRLATASDDSLGNLLYTFARLKIVDRKCVGAVIDALIGGQKLQRADSSLLSLVVLSLGLMQYRNVDQTQILMTEVTQQHRLPMYPFTAISNMIYALGQMRLKDWTVVQRLLDEGLRHPKENHTAHGLANMIHGLALLDFKHARTISHLVGLALMEEHLKKMTAHNLTTLLLGLSRLRVSDDAVYERILERVVGLGTQARCTPEELSRVLHSLSSVGYWNDKYVVPIMDILVRAAKVQELDERSLSTLFHSLCSMRLPKDAVIRNTLRDLLLGYNMSRFSPEGLSNVLFSLGALDVRDVGIIKSIVATLTKPACLQNLNELGLVKCLHGLASIPFRNRPTVTAVVNEIKKPSRALRYSRYDRSRILDALDRLDFIDEDLLLGALVDQRVICRLSEGSLLRLISFALGCKGVDKASVRYLDKELRKPRRKYRMTKDEFQSSVQRLERLARQQHGPALDMMSSSASVP</sequence>